<dbReference type="AlphaFoldDB" id="A0A0F5IPV4"/>
<dbReference type="GeneID" id="69981084"/>
<evidence type="ECO:0000259" key="1">
    <source>
        <dbReference type="Pfam" id="PF07883"/>
    </source>
</evidence>
<dbReference type="STRING" id="927665.HMPREF1535_04451"/>
<protein>
    <recommendedName>
        <fullName evidence="1">Cupin type-2 domain-containing protein</fullName>
    </recommendedName>
</protein>
<dbReference type="InterPro" id="IPR011051">
    <property type="entry name" value="RmlC_Cupin_sf"/>
</dbReference>
<dbReference type="InterPro" id="IPR025499">
    <property type="entry name" value="KdgF"/>
</dbReference>
<dbReference type="CDD" id="cd02238">
    <property type="entry name" value="cupin_KdgF"/>
    <property type="match status" value="1"/>
</dbReference>
<dbReference type="HOGENOM" id="CLU_134269_1_1_10"/>
<dbReference type="PANTHER" id="PTHR40112">
    <property type="entry name" value="H2HPP ISOMERASE"/>
    <property type="match status" value="1"/>
</dbReference>
<dbReference type="Pfam" id="PF07883">
    <property type="entry name" value="Cupin_2"/>
    <property type="match status" value="1"/>
</dbReference>
<reference evidence="2 3" key="1">
    <citation type="submission" date="2013-04" db="EMBL/GenBank/DDBJ databases">
        <title>The Genome Sequence of Parabacteroides goldsteinii DSM 19448.</title>
        <authorList>
            <consortium name="The Broad Institute Genomics Platform"/>
            <person name="Earl A."/>
            <person name="Ward D."/>
            <person name="Feldgarden M."/>
            <person name="Gevers D."/>
            <person name="Martens E."/>
            <person name="Sakamoto M."/>
            <person name="Benno Y."/>
            <person name="Song Y."/>
            <person name="Liu C."/>
            <person name="Lee J."/>
            <person name="Bolanos M."/>
            <person name="Vaisanen M.L."/>
            <person name="Finegold S.M."/>
            <person name="Walker B."/>
            <person name="Young S."/>
            <person name="Zeng Q."/>
            <person name="Gargeya S."/>
            <person name="Fitzgerald M."/>
            <person name="Haas B."/>
            <person name="Abouelleil A."/>
            <person name="Allen A.W."/>
            <person name="Alvarado L."/>
            <person name="Arachchi H.M."/>
            <person name="Berlin A.M."/>
            <person name="Chapman S.B."/>
            <person name="Gainer-Dewar J."/>
            <person name="Goldberg J."/>
            <person name="Griggs A."/>
            <person name="Gujja S."/>
            <person name="Hansen M."/>
            <person name="Howarth C."/>
            <person name="Imamovic A."/>
            <person name="Ireland A."/>
            <person name="Larimer J."/>
            <person name="McCowan C."/>
            <person name="Murphy C."/>
            <person name="Pearson M."/>
            <person name="Poon T.W."/>
            <person name="Priest M."/>
            <person name="Roberts A."/>
            <person name="Saif S."/>
            <person name="Shea T."/>
            <person name="Sisk P."/>
            <person name="Sykes S."/>
            <person name="Wortman J."/>
            <person name="Nusbaum C."/>
            <person name="Birren B."/>
        </authorList>
    </citation>
    <scope>NUCLEOTIDE SEQUENCE [LARGE SCALE GENOMIC DNA]</scope>
    <source>
        <strain evidence="2 3">DSM 19448</strain>
    </source>
</reference>
<comment type="caution">
    <text evidence="2">The sequence shown here is derived from an EMBL/GenBank/DDBJ whole genome shotgun (WGS) entry which is preliminary data.</text>
</comment>
<dbReference type="InterPro" id="IPR013096">
    <property type="entry name" value="Cupin_2"/>
</dbReference>
<name>A0A0F5IPV4_9BACT</name>
<sequence length="112" mass="12291">MNHESANFQFEKEIGWQDLGGGVQRQIMGYNGDLMMVKVKFEAGAVGAPHTHPHTQVTYVASGVFKFTTDGETKVIRTGDGVYMKPGVLHGCECVEAGVLIDTFNPVREDFL</sequence>
<dbReference type="Proteomes" id="UP000033047">
    <property type="component" value="Unassembled WGS sequence"/>
</dbReference>
<dbReference type="PIRSF" id="PIRSF029883">
    <property type="entry name" value="KdgF"/>
    <property type="match status" value="1"/>
</dbReference>
<dbReference type="Gene3D" id="2.60.120.10">
    <property type="entry name" value="Jelly Rolls"/>
    <property type="match status" value="1"/>
</dbReference>
<dbReference type="EMBL" id="AQHV01000025">
    <property type="protein sequence ID" value="KKB47594.1"/>
    <property type="molecule type" value="Genomic_DNA"/>
</dbReference>
<evidence type="ECO:0000313" key="3">
    <source>
        <dbReference type="Proteomes" id="UP000033047"/>
    </source>
</evidence>
<dbReference type="RefSeq" id="WP_046147438.1">
    <property type="nucleotide sequence ID" value="NZ_KQ033913.1"/>
</dbReference>
<feature type="domain" description="Cupin type-2" evidence="1">
    <location>
        <begin position="39"/>
        <end position="96"/>
    </location>
</feature>
<dbReference type="InterPro" id="IPR014710">
    <property type="entry name" value="RmlC-like_jellyroll"/>
</dbReference>
<accession>A0A0F5IPV4</accession>
<dbReference type="PANTHER" id="PTHR40112:SF1">
    <property type="entry name" value="H2HPP ISOMERASE"/>
    <property type="match status" value="1"/>
</dbReference>
<dbReference type="PATRIC" id="fig|927665.4.peg.4571"/>
<dbReference type="SUPFAM" id="SSF51182">
    <property type="entry name" value="RmlC-like cupins"/>
    <property type="match status" value="1"/>
</dbReference>
<evidence type="ECO:0000313" key="2">
    <source>
        <dbReference type="EMBL" id="KKB47594.1"/>
    </source>
</evidence>
<proteinExistence type="predicted"/>
<organism evidence="2 3">
    <name type="scientific">Parabacteroides goldsteinii DSM 19448 = WAL 12034</name>
    <dbReference type="NCBI Taxonomy" id="927665"/>
    <lineage>
        <taxon>Bacteria</taxon>
        <taxon>Pseudomonadati</taxon>
        <taxon>Bacteroidota</taxon>
        <taxon>Bacteroidia</taxon>
        <taxon>Bacteroidales</taxon>
        <taxon>Tannerellaceae</taxon>
        <taxon>Parabacteroides</taxon>
    </lineage>
</organism>
<gene>
    <name evidence="2" type="ORF">HMPREF1535_04451</name>
</gene>
<dbReference type="InterPro" id="IPR052535">
    <property type="entry name" value="Bacilysin_H2HPP_isomerase"/>
</dbReference>